<dbReference type="InterPro" id="IPR015495">
    <property type="entry name" value="Myb_TF_plants"/>
</dbReference>
<comment type="subcellular location">
    <subcellularLocation>
        <location evidence="1">Nucleus</location>
    </subcellularLocation>
</comment>
<dbReference type="PANTHER" id="PTHR10641">
    <property type="entry name" value="MYB FAMILY TRANSCRIPTION FACTOR"/>
    <property type="match status" value="1"/>
</dbReference>
<evidence type="ECO:0000313" key="7">
    <source>
        <dbReference type="EMBL" id="KAK6934713.1"/>
    </source>
</evidence>
<accession>A0AAN8ZHZ7</accession>
<protein>
    <submittedName>
        <fullName evidence="7">SANT/Myb domain</fullName>
    </submittedName>
</protein>
<dbReference type="InterPro" id="IPR017930">
    <property type="entry name" value="Myb_dom"/>
</dbReference>
<dbReference type="PROSITE" id="PS50090">
    <property type="entry name" value="MYB_LIKE"/>
    <property type="match status" value="2"/>
</dbReference>
<feature type="domain" description="HTH myb-type" evidence="6">
    <location>
        <begin position="13"/>
        <end position="65"/>
    </location>
</feature>
<keyword evidence="3" id="KW-0238">DNA-binding</keyword>
<proteinExistence type="predicted"/>
<feature type="domain" description="HTH myb-type" evidence="6">
    <location>
        <begin position="66"/>
        <end position="120"/>
    </location>
</feature>
<feature type="domain" description="Myb-like" evidence="5">
    <location>
        <begin position="66"/>
        <end position="116"/>
    </location>
</feature>
<dbReference type="SUPFAM" id="SSF46689">
    <property type="entry name" value="Homeodomain-like"/>
    <property type="match status" value="1"/>
</dbReference>
<dbReference type="Proteomes" id="UP001370490">
    <property type="component" value="Unassembled WGS sequence"/>
</dbReference>
<comment type="caution">
    <text evidence="7">The sequence shown here is derived from an EMBL/GenBank/DDBJ whole genome shotgun (WGS) entry which is preliminary data.</text>
</comment>
<reference evidence="7 8" key="1">
    <citation type="submission" date="2023-12" db="EMBL/GenBank/DDBJ databases">
        <title>A high-quality genome assembly for Dillenia turbinata (Dilleniales).</title>
        <authorList>
            <person name="Chanderbali A."/>
        </authorList>
    </citation>
    <scope>NUCLEOTIDE SEQUENCE [LARGE SCALE GENOMIC DNA]</scope>
    <source>
        <strain evidence="7">LSX21</strain>
        <tissue evidence="7">Leaf</tissue>
    </source>
</reference>
<dbReference type="PROSITE" id="PS51294">
    <property type="entry name" value="HTH_MYB"/>
    <property type="match status" value="2"/>
</dbReference>
<evidence type="ECO:0000259" key="6">
    <source>
        <dbReference type="PROSITE" id="PS51294"/>
    </source>
</evidence>
<keyword evidence="4" id="KW-0539">Nucleus</keyword>
<evidence type="ECO:0000256" key="3">
    <source>
        <dbReference type="ARBA" id="ARBA00023125"/>
    </source>
</evidence>
<gene>
    <name evidence="7" type="ORF">RJ641_034868</name>
</gene>
<dbReference type="InterPro" id="IPR001005">
    <property type="entry name" value="SANT/Myb"/>
</dbReference>
<dbReference type="Pfam" id="PF00249">
    <property type="entry name" value="Myb_DNA-binding"/>
    <property type="match status" value="2"/>
</dbReference>
<evidence type="ECO:0000256" key="4">
    <source>
        <dbReference type="ARBA" id="ARBA00023242"/>
    </source>
</evidence>
<dbReference type="AlphaFoldDB" id="A0AAN8ZHZ7"/>
<organism evidence="7 8">
    <name type="scientific">Dillenia turbinata</name>
    <dbReference type="NCBI Taxonomy" id="194707"/>
    <lineage>
        <taxon>Eukaryota</taxon>
        <taxon>Viridiplantae</taxon>
        <taxon>Streptophyta</taxon>
        <taxon>Embryophyta</taxon>
        <taxon>Tracheophyta</taxon>
        <taxon>Spermatophyta</taxon>
        <taxon>Magnoliopsida</taxon>
        <taxon>eudicotyledons</taxon>
        <taxon>Gunneridae</taxon>
        <taxon>Pentapetalae</taxon>
        <taxon>Dilleniales</taxon>
        <taxon>Dilleniaceae</taxon>
        <taxon>Dillenia</taxon>
    </lineage>
</organism>
<dbReference type="Gene3D" id="1.10.10.60">
    <property type="entry name" value="Homeodomain-like"/>
    <property type="match status" value="2"/>
</dbReference>
<dbReference type="SMART" id="SM00717">
    <property type="entry name" value="SANT"/>
    <property type="match status" value="2"/>
</dbReference>
<dbReference type="CDD" id="cd00167">
    <property type="entry name" value="SANT"/>
    <property type="match status" value="2"/>
</dbReference>
<keyword evidence="8" id="KW-1185">Reference proteome</keyword>
<evidence type="ECO:0000313" key="8">
    <source>
        <dbReference type="Proteomes" id="UP001370490"/>
    </source>
</evidence>
<dbReference type="EMBL" id="JBAMMX010000008">
    <property type="protein sequence ID" value="KAK6934713.1"/>
    <property type="molecule type" value="Genomic_DNA"/>
</dbReference>
<name>A0AAN8ZHZ7_9MAGN</name>
<dbReference type="InterPro" id="IPR009057">
    <property type="entry name" value="Homeodomain-like_sf"/>
</dbReference>
<feature type="domain" description="Myb-like" evidence="5">
    <location>
        <begin position="13"/>
        <end position="65"/>
    </location>
</feature>
<sequence length="377" mass="42414">MRIRRGRAPCCDKDWVKRGPWCPTEDALLISYIQKHGHENWRALPKLAGLQRCGKSCRLRWINYLRPDVKRGSITPDEEETIIRLHEALGNKWSKIASHLPGRTDNEIKNVWNTHLKKKLASRAANHQPKVGTPSAVMIPTTSPPSINSYSPHYEQKPVLGLGGGQAAAQGVFGNNINMPNEALNLFATQPVAPMKVLNPLGLPDEIKQNSGLSSVTSYVPSVRKPEDPMLFYFKGQPYEPPIHDMGGNWVNYYGVPNEAFQMAPYAAEDSKEAFKLPPYEAEYDYWNMVNNIAAANQVNDPVPVNCFQTSCPYWNFGGEAHDADVEEKKWFKFLEEQLGLEPAAGNHQEKQQENFFKDSAADQLVPQTLASARRLF</sequence>
<dbReference type="PANTHER" id="PTHR10641:SF1103">
    <property type="entry name" value="TRANSCRIPTION FACTOR MYB72"/>
    <property type="match status" value="1"/>
</dbReference>
<dbReference type="GO" id="GO:0003677">
    <property type="term" value="F:DNA binding"/>
    <property type="evidence" value="ECO:0007669"/>
    <property type="project" value="UniProtKB-KW"/>
</dbReference>
<dbReference type="GO" id="GO:0005634">
    <property type="term" value="C:nucleus"/>
    <property type="evidence" value="ECO:0007669"/>
    <property type="project" value="UniProtKB-SubCell"/>
</dbReference>
<dbReference type="FunFam" id="1.10.10.60:FF:000001">
    <property type="entry name" value="MYB-related transcription factor"/>
    <property type="match status" value="1"/>
</dbReference>
<keyword evidence="2" id="KW-0677">Repeat</keyword>
<evidence type="ECO:0000256" key="1">
    <source>
        <dbReference type="ARBA" id="ARBA00004123"/>
    </source>
</evidence>
<evidence type="ECO:0000256" key="2">
    <source>
        <dbReference type="ARBA" id="ARBA00022737"/>
    </source>
</evidence>
<evidence type="ECO:0000259" key="5">
    <source>
        <dbReference type="PROSITE" id="PS50090"/>
    </source>
</evidence>